<keyword evidence="2" id="KW-0472">Membrane</keyword>
<evidence type="ECO:0000313" key="4">
    <source>
        <dbReference type="Proteomes" id="UP000253664"/>
    </source>
</evidence>
<keyword evidence="2" id="KW-0812">Transmembrane</keyword>
<evidence type="ECO:0000256" key="2">
    <source>
        <dbReference type="SAM" id="Phobius"/>
    </source>
</evidence>
<reference evidence="3 4" key="1">
    <citation type="journal article" date="2015" name="BMC Genomics">
        <title>Insights from the genome of Ophiocordyceps polyrhachis-furcata to pathogenicity and host specificity in insect fungi.</title>
        <authorList>
            <person name="Wichadakul D."/>
            <person name="Kobmoo N."/>
            <person name="Ingsriswang S."/>
            <person name="Tangphatsornruang S."/>
            <person name="Chantasingh D."/>
            <person name="Luangsa-ard J.J."/>
            <person name="Eurwilaichitr L."/>
        </authorList>
    </citation>
    <scope>NUCLEOTIDE SEQUENCE [LARGE SCALE GENOMIC DNA]</scope>
    <source>
        <strain evidence="3 4">BCC 54312</strain>
    </source>
</reference>
<comment type="caution">
    <text evidence="3">The sequence shown here is derived from an EMBL/GenBank/DDBJ whole genome shotgun (WGS) entry which is preliminary data.</text>
</comment>
<feature type="region of interest" description="Disordered" evidence="1">
    <location>
        <begin position="1"/>
        <end position="27"/>
    </location>
</feature>
<keyword evidence="4" id="KW-1185">Reference proteome</keyword>
<sequence length="72" mass="8132">MGWRGVEGMDGRREKDGTVSSSSSSSSSFSVFFIFVFNFFSFPIHSLEAEFIAKNPPSTLYLRGIREMGQRK</sequence>
<feature type="compositionally biased region" description="Basic and acidic residues" evidence="1">
    <location>
        <begin position="7"/>
        <end position="17"/>
    </location>
</feature>
<organism evidence="3 4">
    <name type="scientific">Ophiocordyceps polyrhachis-furcata BCC 54312</name>
    <dbReference type="NCBI Taxonomy" id="1330021"/>
    <lineage>
        <taxon>Eukaryota</taxon>
        <taxon>Fungi</taxon>
        <taxon>Dikarya</taxon>
        <taxon>Ascomycota</taxon>
        <taxon>Pezizomycotina</taxon>
        <taxon>Sordariomycetes</taxon>
        <taxon>Hypocreomycetidae</taxon>
        <taxon>Hypocreales</taxon>
        <taxon>Ophiocordycipitaceae</taxon>
        <taxon>Ophiocordyceps</taxon>
    </lineage>
</organism>
<protein>
    <submittedName>
        <fullName evidence="3">Uncharacterized protein</fullName>
    </submittedName>
</protein>
<proteinExistence type="predicted"/>
<dbReference type="Proteomes" id="UP000253664">
    <property type="component" value="Unassembled WGS sequence"/>
</dbReference>
<dbReference type="EMBL" id="LKCN02000021">
    <property type="protein sequence ID" value="RCI08143.1"/>
    <property type="molecule type" value="Genomic_DNA"/>
</dbReference>
<dbReference type="AlphaFoldDB" id="A0A367L129"/>
<feature type="transmembrane region" description="Helical" evidence="2">
    <location>
        <begin position="29"/>
        <end position="47"/>
    </location>
</feature>
<keyword evidence="2" id="KW-1133">Transmembrane helix</keyword>
<gene>
    <name evidence="3" type="ORF">L249_6337</name>
</gene>
<name>A0A367L129_9HYPO</name>
<accession>A0A367L129</accession>
<evidence type="ECO:0000313" key="3">
    <source>
        <dbReference type="EMBL" id="RCI08143.1"/>
    </source>
</evidence>
<evidence type="ECO:0000256" key="1">
    <source>
        <dbReference type="SAM" id="MobiDB-lite"/>
    </source>
</evidence>